<evidence type="ECO:0000256" key="1">
    <source>
        <dbReference type="ARBA" id="ARBA00022605"/>
    </source>
</evidence>
<comment type="caution">
    <text evidence="5">The sequence shown here is derived from an EMBL/GenBank/DDBJ whole genome shotgun (WGS) entry which is preliminary data.</text>
</comment>
<evidence type="ECO:0000256" key="3">
    <source>
        <dbReference type="ARBA" id="ARBA00023167"/>
    </source>
</evidence>
<dbReference type="GO" id="GO:0000287">
    <property type="term" value="F:magnesium ion binding"/>
    <property type="evidence" value="ECO:0007669"/>
    <property type="project" value="UniProtKB-UniRule"/>
</dbReference>
<dbReference type="Pfam" id="PF00702">
    <property type="entry name" value="Hydrolase"/>
    <property type="match status" value="1"/>
</dbReference>
<dbReference type="UniPathway" id="UPA00904">
    <property type="reaction ID" value="UER00876"/>
</dbReference>
<evidence type="ECO:0000313" key="5">
    <source>
        <dbReference type="EMBL" id="GAN60262.1"/>
    </source>
</evidence>
<dbReference type="Gene3D" id="1.10.720.60">
    <property type="match status" value="1"/>
</dbReference>
<dbReference type="SFLD" id="SFLDG01129">
    <property type="entry name" value="C1.5:_HAD__Beta-PGM__Phosphata"/>
    <property type="match status" value="1"/>
</dbReference>
<comment type="catalytic activity">
    <reaction evidence="4">
        <text>5-methylsulfanyl-2,3-dioxopentyl phosphate + H2O = 1,2-dihydroxy-5-(methylsulfanyl)pent-1-en-3-one + phosphate</text>
        <dbReference type="Rhea" id="RHEA:21700"/>
        <dbReference type="ChEBI" id="CHEBI:15377"/>
        <dbReference type="ChEBI" id="CHEBI:43474"/>
        <dbReference type="ChEBI" id="CHEBI:49252"/>
        <dbReference type="ChEBI" id="CHEBI:58828"/>
        <dbReference type="EC" id="3.1.3.77"/>
    </reaction>
</comment>
<comment type="pathway">
    <text evidence="4">Amino-acid biosynthesis; L-methionine biosynthesis via salvage pathway; L-methionine from S-methyl-5-thio-alpha-D-ribose 1-phosphate: step 3/6.</text>
</comment>
<organism evidence="5 7">
    <name type="scientific">Acetobacter cibinongensis</name>
    <dbReference type="NCBI Taxonomy" id="146475"/>
    <lineage>
        <taxon>Bacteria</taxon>
        <taxon>Pseudomonadati</taxon>
        <taxon>Pseudomonadota</taxon>
        <taxon>Alphaproteobacteria</taxon>
        <taxon>Acetobacterales</taxon>
        <taxon>Acetobacteraceae</taxon>
        <taxon>Acetobacter</taxon>
    </lineage>
</organism>
<evidence type="ECO:0000313" key="8">
    <source>
        <dbReference type="Proteomes" id="UP000321891"/>
    </source>
</evidence>
<dbReference type="RefSeq" id="WP_048838317.1">
    <property type="nucleotide sequence ID" value="NZ_BAMV01000010.1"/>
</dbReference>
<evidence type="ECO:0000256" key="2">
    <source>
        <dbReference type="ARBA" id="ARBA00022801"/>
    </source>
</evidence>
<dbReference type="InterPro" id="IPR036412">
    <property type="entry name" value="HAD-like_sf"/>
</dbReference>
<comment type="cofactor">
    <cofactor evidence="4">
        <name>Mg(2+)</name>
        <dbReference type="ChEBI" id="CHEBI:18420"/>
    </cofactor>
    <text evidence="4">Binds 1 Mg(2+) ion per subunit.</text>
</comment>
<dbReference type="InterPro" id="IPR023943">
    <property type="entry name" value="Enolase-ppase_E1"/>
</dbReference>
<keyword evidence="1 4" id="KW-0028">Amino-acid biosynthesis</keyword>
<dbReference type="NCBIfam" id="TIGR01691">
    <property type="entry name" value="enolase-ppase"/>
    <property type="match status" value="1"/>
</dbReference>
<name>A0A0D6N2P9_9PROT</name>
<keyword evidence="4" id="KW-0479">Metal-binding</keyword>
<dbReference type="GO" id="GO:0043874">
    <property type="term" value="F:acireductone synthase activity"/>
    <property type="evidence" value="ECO:0007669"/>
    <property type="project" value="UniProtKB-EC"/>
</dbReference>
<keyword evidence="2 4" id="KW-0378">Hydrolase</keyword>
<keyword evidence="8" id="KW-1185">Reference proteome</keyword>
<proteinExistence type="inferred from homology"/>
<dbReference type="PANTHER" id="PTHR20371">
    <property type="entry name" value="ENOLASE-PHOSPHATASE E1"/>
    <property type="match status" value="1"/>
</dbReference>
<evidence type="ECO:0000256" key="4">
    <source>
        <dbReference type="HAMAP-Rule" id="MF_01681"/>
    </source>
</evidence>
<accession>A0A6N3SMF5</accession>
<protein>
    <recommendedName>
        <fullName evidence="4">Enolase-phosphatase E1</fullName>
        <ecNumber evidence="4">3.1.3.77</ecNumber>
    </recommendedName>
    <alternativeName>
        <fullName evidence="4">2,3-diketo-5-methylthio-1-phosphopentane phosphatase</fullName>
    </alternativeName>
</protein>
<dbReference type="GO" id="GO:0043716">
    <property type="term" value="F:2-hydroxy-3-keto-5-methylthiopentenyl-1-phosphate phosphatase activity"/>
    <property type="evidence" value="ECO:0007669"/>
    <property type="project" value="UniProtKB-UniRule"/>
</dbReference>
<dbReference type="GO" id="GO:0019509">
    <property type="term" value="P:L-methionine salvage from methylthioadenosine"/>
    <property type="evidence" value="ECO:0007669"/>
    <property type="project" value="UniProtKB-UniRule"/>
</dbReference>
<reference evidence="5 7" key="1">
    <citation type="submission" date="2012-11" db="EMBL/GenBank/DDBJ databases">
        <title>Whole genome sequence of Acetobacter cibinongensis 4H-1.</title>
        <authorList>
            <person name="Azuma Y."/>
            <person name="Higashiura N."/>
            <person name="Hirakawa H."/>
            <person name="Matsushita K."/>
        </authorList>
    </citation>
    <scope>NUCLEOTIDE SEQUENCE [LARGE SCALE GENOMIC DNA]</scope>
    <source>
        <strain evidence="5 7">4H-1</strain>
    </source>
</reference>
<dbReference type="EC" id="3.1.3.77" evidence="4"/>
<dbReference type="Proteomes" id="UP000032671">
    <property type="component" value="Unassembled WGS sequence"/>
</dbReference>
<reference evidence="6 8" key="2">
    <citation type="submission" date="2019-07" db="EMBL/GenBank/DDBJ databases">
        <title>Whole genome shotgun sequence of Acetobacter cibinongensis NBRC 16605.</title>
        <authorList>
            <person name="Hosoyama A."/>
            <person name="Uohara A."/>
            <person name="Ohji S."/>
            <person name="Ichikawa N."/>
        </authorList>
    </citation>
    <scope>NUCLEOTIDE SEQUENCE [LARGE SCALE GENOMIC DNA]</scope>
    <source>
        <strain evidence="6 8">NBRC 16605</strain>
    </source>
</reference>
<evidence type="ECO:0000313" key="6">
    <source>
        <dbReference type="EMBL" id="GEL58242.1"/>
    </source>
</evidence>
<dbReference type="AlphaFoldDB" id="A0A0D6N2P9"/>
<gene>
    <name evidence="4 6" type="primary">mtnC</name>
    <name evidence="5" type="ORF">Abci_010_127</name>
    <name evidence="6" type="ORF">ACI01nite_08440</name>
</gene>
<dbReference type="EMBL" id="BJVU01000002">
    <property type="protein sequence ID" value="GEL58242.1"/>
    <property type="molecule type" value="Genomic_DNA"/>
</dbReference>
<dbReference type="InterPro" id="IPR023214">
    <property type="entry name" value="HAD_sf"/>
</dbReference>
<comment type="similarity">
    <text evidence="4">Belongs to the HAD-like hydrolase superfamily. MasA/MtnC family.</text>
</comment>
<sequence>MKTAASAPRVVLLDIEGTTAPISFVHDVLFPYARTHMARVLEERKDDPAVQAALAETEKLAPGVPPLEQLERWMNEDAKVAPLKALQGLVWAEGYKRGALVARLYPDVVPMLESWYRAGIELAVYSSGSEPAQKLIYGHTAQGDVTPLFTRFFDLRVGGKKEAASYVSLLQEAGWKASDVLFLSDVTAELDAAAQAGLRVCQIVRHEDGTVAGTEYPVAGNLIEAASLFGLPGIGQA</sequence>
<dbReference type="GO" id="GO:0043715">
    <property type="term" value="F:2,3-diketo-5-methylthiopentyl-1-phosphate enolase activity"/>
    <property type="evidence" value="ECO:0007669"/>
    <property type="project" value="UniProtKB-UniRule"/>
</dbReference>
<comment type="subunit">
    <text evidence="4">Monomer.</text>
</comment>
<dbReference type="PANTHER" id="PTHR20371:SF1">
    <property type="entry name" value="ENOLASE-PHOSPHATASE E1"/>
    <property type="match status" value="1"/>
</dbReference>
<dbReference type="SUPFAM" id="SSF56784">
    <property type="entry name" value="HAD-like"/>
    <property type="match status" value="1"/>
</dbReference>
<dbReference type="SFLD" id="SFLDG01133">
    <property type="entry name" value="C1.5.4:_Enolase-phosphatase_Li"/>
    <property type="match status" value="1"/>
</dbReference>
<dbReference type="Gene3D" id="3.40.50.1000">
    <property type="entry name" value="HAD superfamily/HAD-like"/>
    <property type="match status" value="1"/>
</dbReference>
<dbReference type="HAMAP" id="MF_01681">
    <property type="entry name" value="Salvage_MtnC"/>
    <property type="match status" value="1"/>
</dbReference>
<keyword evidence="3 4" id="KW-0486">Methionine biosynthesis</keyword>
<comment type="function">
    <text evidence="4">Bifunctional enzyme that catalyzes the enolization of 2,3-diketo-5-methylthiopentyl-1-phosphate (DK-MTP-1-P) into the intermediate 2-hydroxy-3-keto-5-methylthiopentenyl-1-phosphate (HK-MTPenyl-1-P), which is then dephosphorylated to form the acireductone 1,2-dihydroxy-3-keto-5-methylthiopentene (DHK-MTPene).</text>
</comment>
<comment type="pathway">
    <text evidence="4">Amino-acid biosynthesis; L-methionine biosynthesis via salvage pathway; L-methionine from S-methyl-5-thio-alpha-D-ribose 1-phosphate: step 4/6.</text>
</comment>
<dbReference type="STRING" id="1231339.Abci_010_127"/>
<accession>A0A0D6N2P9</accession>
<keyword evidence="4" id="KW-0460">Magnesium</keyword>
<dbReference type="CDD" id="cd01629">
    <property type="entry name" value="HAD_EP"/>
    <property type="match status" value="1"/>
</dbReference>
<evidence type="ECO:0000313" key="7">
    <source>
        <dbReference type="Proteomes" id="UP000032671"/>
    </source>
</evidence>
<dbReference type="EMBL" id="BAMV01000010">
    <property type="protein sequence ID" value="GAN60262.1"/>
    <property type="molecule type" value="Genomic_DNA"/>
</dbReference>
<dbReference type="SFLD" id="SFLDS00003">
    <property type="entry name" value="Haloacid_Dehalogenase"/>
    <property type="match status" value="1"/>
</dbReference>
<dbReference type="Proteomes" id="UP000321891">
    <property type="component" value="Unassembled WGS sequence"/>
</dbReference>